<dbReference type="Gene3D" id="1.20.5.4820">
    <property type="match status" value="1"/>
</dbReference>
<dbReference type="GO" id="GO:0030832">
    <property type="term" value="P:regulation of actin filament length"/>
    <property type="evidence" value="ECO:0007669"/>
    <property type="project" value="TreeGrafter"/>
</dbReference>
<keyword evidence="22" id="KW-1185">Reference proteome</keyword>
<evidence type="ECO:0000256" key="18">
    <source>
        <dbReference type="PROSITE-ProRule" id="PRU00782"/>
    </source>
</evidence>
<keyword evidence="11 18" id="KW-0518">Myosin</keyword>
<dbReference type="PROSITE" id="PS50001">
    <property type="entry name" value="SH2"/>
    <property type="match status" value="1"/>
</dbReference>
<evidence type="ECO:0000256" key="10">
    <source>
        <dbReference type="ARBA" id="ARBA00022840"/>
    </source>
</evidence>
<feature type="binding site" evidence="18">
    <location>
        <begin position="107"/>
        <end position="114"/>
    </location>
    <ligand>
        <name>ATP</name>
        <dbReference type="ChEBI" id="CHEBI:30616"/>
    </ligand>
</feature>
<evidence type="ECO:0000313" key="23">
    <source>
        <dbReference type="RefSeq" id="XP_022097395.1"/>
    </source>
</evidence>
<organism evidence="22 23">
    <name type="scientific">Acanthaster planci</name>
    <name type="common">Crown-of-thorns starfish</name>
    <dbReference type="NCBI Taxonomy" id="133434"/>
    <lineage>
        <taxon>Eukaryota</taxon>
        <taxon>Metazoa</taxon>
        <taxon>Echinodermata</taxon>
        <taxon>Eleutherozoa</taxon>
        <taxon>Asterozoa</taxon>
        <taxon>Asteroidea</taxon>
        <taxon>Valvatacea</taxon>
        <taxon>Valvatida</taxon>
        <taxon>Acanthasteridae</taxon>
        <taxon>Acanthaster</taxon>
    </lineage>
</organism>
<feature type="region of interest" description="Actin-binding" evidence="18">
    <location>
        <begin position="585"/>
        <end position="607"/>
    </location>
</feature>
<evidence type="ECO:0000256" key="2">
    <source>
        <dbReference type="ARBA" id="ARBA00004316"/>
    </source>
</evidence>
<evidence type="ECO:0000256" key="6">
    <source>
        <dbReference type="ARBA" id="ARBA00022679"/>
    </source>
</evidence>
<dbReference type="InterPro" id="IPR000048">
    <property type="entry name" value="IQ_motif_EF-hand-BS"/>
</dbReference>
<keyword evidence="5" id="KW-0723">Serine/threonine-protein kinase</keyword>
<keyword evidence="17" id="KW-0727">SH2 domain</keyword>
<keyword evidence="8 18" id="KW-0547">Nucleotide-binding</keyword>
<keyword evidence="13" id="KW-0206">Cytoskeleton</keyword>
<dbReference type="InterPro" id="IPR027417">
    <property type="entry name" value="P-loop_NTPase"/>
</dbReference>
<evidence type="ECO:0000256" key="13">
    <source>
        <dbReference type="ARBA" id="ARBA00023212"/>
    </source>
</evidence>
<dbReference type="PRINTS" id="PR00401">
    <property type="entry name" value="SH2DOMAIN"/>
</dbReference>
<evidence type="ECO:0000256" key="9">
    <source>
        <dbReference type="ARBA" id="ARBA00022777"/>
    </source>
</evidence>
<comment type="catalytic activity">
    <reaction evidence="15">
        <text>L-threonyl-[protein] + ATP = O-phospho-L-threonyl-[protein] + ADP + H(+)</text>
        <dbReference type="Rhea" id="RHEA:46608"/>
        <dbReference type="Rhea" id="RHEA-COMP:11060"/>
        <dbReference type="Rhea" id="RHEA-COMP:11605"/>
        <dbReference type="ChEBI" id="CHEBI:15378"/>
        <dbReference type="ChEBI" id="CHEBI:30013"/>
        <dbReference type="ChEBI" id="CHEBI:30616"/>
        <dbReference type="ChEBI" id="CHEBI:61977"/>
        <dbReference type="ChEBI" id="CHEBI:456216"/>
        <dbReference type="EC" id="2.7.11.1"/>
    </reaction>
</comment>
<evidence type="ECO:0000256" key="12">
    <source>
        <dbReference type="ARBA" id="ARBA00023175"/>
    </source>
</evidence>
<dbReference type="RefSeq" id="XP_022097395.1">
    <property type="nucleotide sequence ID" value="XM_022241703.1"/>
</dbReference>
<dbReference type="InterPro" id="IPR001609">
    <property type="entry name" value="Myosin_head_motor_dom-like"/>
</dbReference>
<evidence type="ECO:0000256" key="11">
    <source>
        <dbReference type="ARBA" id="ARBA00023123"/>
    </source>
</evidence>
<dbReference type="SMART" id="SM00252">
    <property type="entry name" value="SH2"/>
    <property type="match status" value="1"/>
</dbReference>
<dbReference type="Pfam" id="PF00063">
    <property type="entry name" value="Myosin_head"/>
    <property type="match status" value="1"/>
</dbReference>
<dbReference type="GeneID" id="110982917"/>
<evidence type="ECO:0000256" key="16">
    <source>
        <dbReference type="ARBA" id="ARBA00048679"/>
    </source>
</evidence>
<dbReference type="PANTHER" id="PTHR46256:SF5">
    <property type="entry name" value="MYOSIN-IIIB-LIKE"/>
    <property type="match status" value="1"/>
</dbReference>
<evidence type="ECO:0000256" key="14">
    <source>
        <dbReference type="ARBA" id="ARBA00023273"/>
    </source>
</evidence>
<protein>
    <recommendedName>
        <fullName evidence="3">non-specific serine/threonine protein kinase</fullName>
        <ecNumber evidence="3">2.7.11.1</ecNumber>
    </recommendedName>
</protein>
<dbReference type="KEGG" id="aplc:110982917"/>
<dbReference type="OrthoDB" id="6108017at2759"/>
<dbReference type="CDD" id="cd00124">
    <property type="entry name" value="MYSc"/>
    <property type="match status" value="1"/>
</dbReference>
<dbReference type="GO" id="GO:0005524">
    <property type="term" value="F:ATP binding"/>
    <property type="evidence" value="ECO:0007669"/>
    <property type="project" value="UniProtKB-UniRule"/>
</dbReference>
<evidence type="ECO:0000256" key="1">
    <source>
        <dbReference type="ARBA" id="ARBA00004245"/>
    </source>
</evidence>
<gene>
    <name evidence="23" type="primary">LOC110982917</name>
</gene>
<dbReference type="Pfam" id="PF00612">
    <property type="entry name" value="IQ"/>
    <property type="match status" value="1"/>
</dbReference>
<evidence type="ECO:0000256" key="15">
    <source>
        <dbReference type="ARBA" id="ARBA00047899"/>
    </source>
</evidence>
<dbReference type="InterPro" id="IPR036961">
    <property type="entry name" value="Kinesin_motor_dom_sf"/>
</dbReference>
<keyword evidence="12 18" id="KW-0505">Motor protein</keyword>
<evidence type="ECO:0000256" key="5">
    <source>
        <dbReference type="ARBA" id="ARBA00022527"/>
    </source>
</evidence>
<evidence type="ECO:0000256" key="7">
    <source>
        <dbReference type="ARBA" id="ARBA00022737"/>
    </source>
</evidence>
<keyword evidence="14" id="KW-0966">Cell projection</keyword>
<dbReference type="Gene3D" id="3.30.505.10">
    <property type="entry name" value="SH2 domain"/>
    <property type="match status" value="1"/>
</dbReference>
<feature type="region of interest" description="Disordered" evidence="19">
    <location>
        <begin position="1035"/>
        <end position="1091"/>
    </location>
</feature>
<keyword evidence="18" id="KW-0009">Actin-binding</keyword>
<evidence type="ECO:0000256" key="3">
    <source>
        <dbReference type="ARBA" id="ARBA00012513"/>
    </source>
</evidence>
<keyword evidence="7" id="KW-0677">Repeat</keyword>
<keyword evidence="10 18" id="KW-0067">ATP-binding</keyword>
<dbReference type="EC" id="2.7.11.1" evidence="3"/>
<evidence type="ECO:0000256" key="17">
    <source>
        <dbReference type="PROSITE-ProRule" id="PRU00191"/>
    </source>
</evidence>
<dbReference type="GO" id="GO:0003779">
    <property type="term" value="F:actin binding"/>
    <property type="evidence" value="ECO:0007669"/>
    <property type="project" value="UniProtKB-KW"/>
</dbReference>
<comment type="subcellular location">
    <subcellularLocation>
        <location evidence="2">Cell projection</location>
    </subcellularLocation>
    <subcellularLocation>
        <location evidence="1">Cytoplasm</location>
        <location evidence="1">Cytoskeleton</location>
    </subcellularLocation>
</comment>
<dbReference type="SUPFAM" id="SSF55550">
    <property type="entry name" value="SH2 domain"/>
    <property type="match status" value="1"/>
</dbReference>
<dbReference type="PRINTS" id="PR00193">
    <property type="entry name" value="MYOSINHEAVY"/>
</dbReference>
<dbReference type="SUPFAM" id="SSF52540">
    <property type="entry name" value="P-loop containing nucleoside triphosphate hydrolases"/>
    <property type="match status" value="1"/>
</dbReference>
<evidence type="ECO:0000256" key="8">
    <source>
        <dbReference type="ARBA" id="ARBA00022741"/>
    </source>
</evidence>
<dbReference type="Gene3D" id="3.40.850.10">
    <property type="entry name" value="Kinesin motor domain"/>
    <property type="match status" value="1"/>
</dbReference>
<feature type="domain" description="Myosin motor" evidence="21">
    <location>
        <begin position="9"/>
        <end position="702"/>
    </location>
</feature>
<dbReference type="PROSITE" id="PS50096">
    <property type="entry name" value="IQ"/>
    <property type="match status" value="1"/>
</dbReference>
<dbReference type="InterPro" id="IPR052409">
    <property type="entry name" value="Myosin-III_kinase_activity"/>
</dbReference>
<comment type="similarity">
    <text evidence="18">Belongs to the TRAFAC class myosin-kinesin ATPase superfamily. Myosin family.</text>
</comment>
<keyword evidence="9" id="KW-0418">Kinase</keyword>
<dbReference type="GO" id="GO:0000146">
    <property type="term" value="F:microfilament motor activity"/>
    <property type="evidence" value="ECO:0007669"/>
    <property type="project" value="TreeGrafter"/>
</dbReference>
<dbReference type="AlphaFoldDB" id="A0A8B7YY30"/>
<dbReference type="GO" id="GO:0004674">
    <property type="term" value="F:protein serine/threonine kinase activity"/>
    <property type="evidence" value="ECO:0007669"/>
    <property type="project" value="UniProtKB-KW"/>
</dbReference>
<dbReference type="SMART" id="SM00242">
    <property type="entry name" value="MYSc"/>
    <property type="match status" value="1"/>
</dbReference>
<dbReference type="GO" id="GO:0016459">
    <property type="term" value="C:myosin complex"/>
    <property type="evidence" value="ECO:0007669"/>
    <property type="project" value="UniProtKB-KW"/>
</dbReference>
<feature type="domain" description="SH2" evidence="20">
    <location>
        <begin position="861"/>
        <end position="952"/>
    </location>
</feature>
<dbReference type="InterPro" id="IPR000980">
    <property type="entry name" value="SH2"/>
</dbReference>
<dbReference type="GO" id="GO:0042995">
    <property type="term" value="C:cell projection"/>
    <property type="evidence" value="ECO:0007669"/>
    <property type="project" value="UniProtKB-SubCell"/>
</dbReference>
<feature type="region of interest" description="Disordered" evidence="19">
    <location>
        <begin position="975"/>
        <end position="1016"/>
    </location>
</feature>
<sequence>MASTDAPIGQTDDLATLGNLDEKILLGELKHRYNHDKIYTYVGDILVAVNPFRDLGIYGQKHAEMYKNKVRVDNPPHIFAVSDSAYQSMLTGSAVSGKKNQCIVISGESGAGKTESTKFIIKQIIELCKGKSQLEQQILQVNPLLEAFGNAQTTMNDNSSRFGKYIQLKFKEGKVMGAKISEYLLEKSRVVFQNKGEENFHIFYYMLAGLSPEQQKKYKMQVANKYSYLTNGPSSASTKQARMKEMLAELNNAMDLVGFLDEEQDEMYSILAATLMMGQIELDANEDDAAFVKGSDQAVATVAELIGINDEELRQVLTFNLSSARGDVFQRNYTKHQAQDARDAMTKTLYGRLFSWIVNKVNQLLAPEISLHVSETTEIGILDIFGFEQFQSNSFEQLCINLANEQLQYFFNQHIFLLEQEEYKSEGIDWTYVPFVNNQSLLDLFLAKPIGILALLDEECLFPKATDHTFVEKLNQNFARNHHFIKAKVASSNNFSIDHYAGRVEYTADLFLEKNRDTLPSKVMQMLRTSTNDLVSQIFRGTVTRTGTLALQSRRRRTRRSAKPKLGTRETVKKMTVGAQFKNSLSVLLELLNLSNPHFVRCIKPNTSKSAKLFEDKFVTAQLRYTGMLETTRIRRLGYALRPHFADFVKRYKVLARSPRLSEDKHGCVKILKTVGLTDWHVGKTKLFLKYYHQDQLEEHMQKLGKSAVHIQKVARGFLARCRYKSRVKKAQQQKEEMNSFLLQLAKLSLDQQHKLSKVLQGDKKIPKSFFESIRKGDKVIKIEAPSIQVQQGTNKKEDKVSSEEEEDGDDDEDEEIIEDEFVRIRNNLFGKEGTRQASIHWFKATQSMAVRDQTGTFAKWFHGIITRRRAEELLEHQPVGAFLIRVSESRFGYSLSLKAESRCKHFMIDLTPTGKYLVVGEMPVFKNLQELVKFYKVKPISPFGDVLKQACGQAENELDYSELLADKKNKRASGVPSSLVRKMKEKGMDQEEEAVYSPDGYSLAPSTGSSRRLERPVSEASYLYLDATNGKELSRTNSLDEVPPPLPERLYSGAYRLSRPPPPAPPEEDTSDSFPAVRAPPAKPYTPKNR</sequence>
<evidence type="ECO:0000256" key="19">
    <source>
        <dbReference type="SAM" id="MobiDB-lite"/>
    </source>
</evidence>
<proteinExistence type="inferred from homology"/>
<dbReference type="SMART" id="SM00015">
    <property type="entry name" value="IQ"/>
    <property type="match status" value="1"/>
</dbReference>
<keyword evidence="6" id="KW-0808">Transferase</keyword>
<dbReference type="PANTHER" id="PTHR46256">
    <property type="entry name" value="AGAP011099-PA"/>
    <property type="match status" value="1"/>
</dbReference>
<dbReference type="Proteomes" id="UP000694845">
    <property type="component" value="Unplaced"/>
</dbReference>
<dbReference type="Gene3D" id="1.10.10.820">
    <property type="match status" value="1"/>
</dbReference>
<evidence type="ECO:0000259" key="21">
    <source>
        <dbReference type="PROSITE" id="PS51456"/>
    </source>
</evidence>
<feature type="region of interest" description="Disordered" evidence="19">
    <location>
        <begin position="785"/>
        <end position="814"/>
    </location>
</feature>
<reference evidence="23" key="1">
    <citation type="submission" date="2025-08" db="UniProtKB">
        <authorList>
            <consortium name="RefSeq"/>
        </authorList>
    </citation>
    <scope>IDENTIFICATION</scope>
</reference>
<evidence type="ECO:0000259" key="20">
    <source>
        <dbReference type="PROSITE" id="PS50001"/>
    </source>
</evidence>
<feature type="compositionally biased region" description="Acidic residues" evidence="19">
    <location>
        <begin position="804"/>
        <end position="814"/>
    </location>
</feature>
<name>A0A8B7YY30_ACAPL</name>
<accession>A0A8B7YY30</accession>
<dbReference type="Gene3D" id="1.20.120.720">
    <property type="entry name" value="Myosin VI head, motor domain, U50 subdomain"/>
    <property type="match status" value="1"/>
</dbReference>
<comment type="catalytic activity">
    <reaction evidence="16">
        <text>L-seryl-[protein] + ATP = O-phospho-L-seryl-[protein] + ADP + H(+)</text>
        <dbReference type="Rhea" id="RHEA:17989"/>
        <dbReference type="Rhea" id="RHEA-COMP:9863"/>
        <dbReference type="Rhea" id="RHEA-COMP:11604"/>
        <dbReference type="ChEBI" id="CHEBI:15378"/>
        <dbReference type="ChEBI" id="CHEBI:29999"/>
        <dbReference type="ChEBI" id="CHEBI:30616"/>
        <dbReference type="ChEBI" id="CHEBI:83421"/>
        <dbReference type="ChEBI" id="CHEBI:456216"/>
        <dbReference type="EC" id="2.7.11.1"/>
    </reaction>
</comment>
<dbReference type="InterPro" id="IPR036860">
    <property type="entry name" value="SH2_dom_sf"/>
</dbReference>
<dbReference type="PROSITE" id="PS51456">
    <property type="entry name" value="MYOSIN_MOTOR"/>
    <property type="match status" value="1"/>
</dbReference>
<evidence type="ECO:0000256" key="4">
    <source>
        <dbReference type="ARBA" id="ARBA00022490"/>
    </source>
</evidence>
<dbReference type="Pfam" id="PF00017">
    <property type="entry name" value="SH2"/>
    <property type="match status" value="1"/>
</dbReference>
<keyword evidence="4" id="KW-0963">Cytoplasm</keyword>
<dbReference type="Gene3D" id="1.20.58.530">
    <property type="match status" value="1"/>
</dbReference>
<evidence type="ECO:0000313" key="22">
    <source>
        <dbReference type="Proteomes" id="UP000694845"/>
    </source>
</evidence>